<dbReference type="GO" id="GO:0005737">
    <property type="term" value="C:cytoplasm"/>
    <property type="evidence" value="ECO:0007669"/>
    <property type="project" value="TreeGrafter"/>
</dbReference>
<protein>
    <submittedName>
        <fullName evidence="4">Tetratricopeptide repeat domain containing protein</fullName>
    </submittedName>
</protein>
<dbReference type="AlphaFoldDB" id="L1LG65"/>
<dbReference type="PANTHER" id="PTHR22767">
    <property type="entry name" value="N-TERMINAL ACETYLTRANSFERASE-RELATED"/>
    <property type="match status" value="1"/>
</dbReference>
<accession>L1LG65</accession>
<dbReference type="EMBL" id="ACOU01000002">
    <property type="protein sequence ID" value="EKX74244.1"/>
    <property type="molecule type" value="Genomic_DNA"/>
</dbReference>
<dbReference type="InterPro" id="IPR019734">
    <property type="entry name" value="TPR_rpt"/>
</dbReference>
<dbReference type="InterPro" id="IPR011990">
    <property type="entry name" value="TPR-like_helical_dom_sf"/>
</dbReference>
<gene>
    <name evidence="4" type="ORF">BEWA_042850</name>
</gene>
<dbReference type="OrthoDB" id="10263032at2759"/>
<dbReference type="RefSeq" id="XP_004833696.1">
    <property type="nucleotide sequence ID" value="XM_004833639.1"/>
</dbReference>
<dbReference type="VEuPathDB" id="PiroplasmaDB:BEWA_042850"/>
<proteinExistence type="predicted"/>
<dbReference type="Pfam" id="PF13181">
    <property type="entry name" value="TPR_8"/>
    <property type="match status" value="1"/>
</dbReference>
<organism evidence="4 5">
    <name type="scientific">Theileria equi strain WA</name>
    <dbReference type="NCBI Taxonomy" id="1537102"/>
    <lineage>
        <taxon>Eukaryota</taxon>
        <taxon>Sar</taxon>
        <taxon>Alveolata</taxon>
        <taxon>Apicomplexa</taxon>
        <taxon>Aconoidasida</taxon>
        <taxon>Piroplasmida</taxon>
        <taxon>Theileriidae</taxon>
        <taxon>Theileria</taxon>
    </lineage>
</organism>
<dbReference type="eggNOG" id="KOG1156">
    <property type="taxonomic scope" value="Eukaryota"/>
</dbReference>
<dbReference type="Gene3D" id="1.25.40.1040">
    <property type="match status" value="2"/>
</dbReference>
<feature type="repeat" description="TPR" evidence="3">
    <location>
        <begin position="92"/>
        <end position="125"/>
    </location>
</feature>
<evidence type="ECO:0000313" key="4">
    <source>
        <dbReference type="EMBL" id="EKX74244.1"/>
    </source>
</evidence>
<dbReference type="PANTHER" id="PTHR22767:SF2">
    <property type="entry name" value="N(ALPHA)-ACETYLTRANSFERASE 15_16, ISOFORM A"/>
    <property type="match status" value="1"/>
</dbReference>
<comment type="caution">
    <text evidence="4">The sequence shown here is derived from an EMBL/GenBank/DDBJ whole genome shotgun (WGS) entry which is preliminary data.</text>
</comment>
<name>L1LG65_THEEQ</name>
<evidence type="ECO:0000256" key="3">
    <source>
        <dbReference type="PROSITE-ProRule" id="PRU00339"/>
    </source>
</evidence>
<keyword evidence="2 3" id="KW-0802">TPR repeat</keyword>
<dbReference type="InterPro" id="IPR021183">
    <property type="entry name" value="NatA_aux_su"/>
</dbReference>
<dbReference type="GeneID" id="15807692"/>
<evidence type="ECO:0000256" key="2">
    <source>
        <dbReference type="ARBA" id="ARBA00022803"/>
    </source>
</evidence>
<evidence type="ECO:0000313" key="5">
    <source>
        <dbReference type="Proteomes" id="UP000031512"/>
    </source>
</evidence>
<dbReference type="KEGG" id="beq:BEWA_042850"/>
<reference evidence="4 5" key="1">
    <citation type="journal article" date="2012" name="BMC Genomics">
        <title>Comparative genomic analysis and phylogenetic position of Theileria equi.</title>
        <authorList>
            <person name="Kappmeyer L.S."/>
            <person name="Thiagarajan M."/>
            <person name="Herndon D.R."/>
            <person name="Ramsay J.D."/>
            <person name="Caler E."/>
            <person name="Djikeng A."/>
            <person name="Gillespie J.J."/>
            <person name="Lau A.O."/>
            <person name="Roalson E.H."/>
            <person name="Silva J.C."/>
            <person name="Silva M.G."/>
            <person name="Suarez C.E."/>
            <person name="Ueti M.W."/>
            <person name="Nene V.M."/>
            <person name="Mealey R.H."/>
            <person name="Knowles D.P."/>
            <person name="Brayton K.A."/>
        </authorList>
    </citation>
    <scope>NUCLEOTIDE SEQUENCE [LARGE SCALE GENOMIC DNA]</scope>
    <source>
        <strain evidence="4 5">WA</strain>
    </source>
</reference>
<dbReference type="PROSITE" id="PS50005">
    <property type="entry name" value="TPR"/>
    <property type="match status" value="1"/>
</dbReference>
<dbReference type="Proteomes" id="UP000031512">
    <property type="component" value="Unassembled WGS sequence"/>
</dbReference>
<dbReference type="STRING" id="1537102.L1LG65"/>
<dbReference type="SUPFAM" id="SSF48452">
    <property type="entry name" value="TPR-like"/>
    <property type="match status" value="1"/>
</dbReference>
<dbReference type="Pfam" id="PF12569">
    <property type="entry name" value="NatA_aux_su"/>
    <property type="match status" value="2"/>
</dbReference>
<evidence type="ECO:0000256" key="1">
    <source>
        <dbReference type="ARBA" id="ARBA00022737"/>
    </source>
</evidence>
<keyword evidence="5" id="KW-1185">Reference proteome</keyword>
<sequence>MVHKKEQIRQDSTAKNSLLPKDEIIFRNMTELYHSRNYKKALKVAETLVAKYPEHGESLSFKALILHHLEPDRIDEILEIAKDGLKYGISSYISWHILGVIYKYMKRYKEALKCFIMALKKDPANDRLHKDICCLEIELCDYSALRRFSSDGLKLKSMDYREWALFAFSQHLCGNLTMAAKVLEEADKLFNLNYRVEDYELSEAIMYRGMVHEHMGDFDECLRILEKHGDVIKDKITYLELKGKMAFFCKNYKLSNDCYKQLLKLNPNNARYVILYLITHRDENIRNLFLIPKFSHSKPKRGSIYDSSLTHYAHEIVSEITSNENSGDLNLKYEFMDESSAILPSNEVFDIDGEYSSAGWTLECSLYHNFDRYISKNRNSTKEASNYSIFYSYRDYVNNISRSLDLNELPAPDSLDDVNTVISVVDDYLMKNPAAKHVLYTKYRKSRKRDKYPLFIFTRQLTSEESKILLEALDKMDLNNSYLYKCFVLSFTSGIEFAKHAHDIICQLIDKGVVNSFKYFLHTCTFEVAYIVLFLLSKYSDNLRKGRKMDHNIFPAQSIVYETSGSVTEHNIICDHKLILVNIFLAKMYDLMGAHKEALDAINSVFDLAPTSVDLFSVRGKIYRHMGDFESSNYDFAKASDLDKSDRQTSAKASKALLRANEFDSGKEKWKKFLIEDTPEKENKDNVFEVPSFKFELIMANKYKSLYYKSLPSGNADGKTALEWWDMAQDIYSSIIEKHNEIYVNQLEFHNYCLNRLAYRIYYNFLSLRNVYCSQGYFIKAAKGRFRCLMEENTKDKNEGVSSTLEDCTKIMRDILSQRVYDSGLYHFFYQIAEISKLSFMFKMQCIMRIYNSSRQNPLSHNLFPIVFHLLFNINVNTLSPHESLIFYKTMSIVLKFLGEITIDVDNRVFLDENSCKITPRECSWKYLDYLTKFFEESGIYTIKHVEGLIYCLYDKEGVADRISRIFMLSKKVYSDLTFGAYHKHHNFFAGVINSCNVESNIASLQQEQSEATKIWRERFPSASFDKIIDL</sequence>
<dbReference type="Gene3D" id="1.25.40.1010">
    <property type="match status" value="1"/>
</dbReference>
<dbReference type="SMART" id="SM00028">
    <property type="entry name" value="TPR"/>
    <property type="match status" value="5"/>
</dbReference>
<keyword evidence="1" id="KW-0677">Repeat</keyword>